<accession>A0A382ZLI0</accession>
<name>A0A382ZLI0_9ZZZZ</name>
<feature type="non-terminal residue" evidence="2">
    <location>
        <position position="100"/>
    </location>
</feature>
<reference evidence="2" key="1">
    <citation type="submission" date="2018-05" db="EMBL/GenBank/DDBJ databases">
        <authorList>
            <person name="Lanie J.A."/>
            <person name="Ng W.-L."/>
            <person name="Kazmierczak K.M."/>
            <person name="Andrzejewski T.M."/>
            <person name="Davidsen T.M."/>
            <person name="Wayne K.J."/>
            <person name="Tettelin H."/>
            <person name="Glass J.I."/>
            <person name="Rusch D."/>
            <person name="Podicherti R."/>
            <person name="Tsui H.-C.T."/>
            <person name="Winkler M.E."/>
        </authorList>
    </citation>
    <scope>NUCLEOTIDE SEQUENCE</scope>
</reference>
<dbReference type="EMBL" id="UINC01184961">
    <property type="protein sequence ID" value="SVD96436.1"/>
    <property type="molecule type" value="Genomic_DNA"/>
</dbReference>
<evidence type="ECO:0000256" key="1">
    <source>
        <dbReference type="SAM" id="Phobius"/>
    </source>
</evidence>
<keyword evidence="1" id="KW-0472">Membrane</keyword>
<dbReference type="InterPro" id="IPR006311">
    <property type="entry name" value="TAT_signal"/>
</dbReference>
<keyword evidence="1" id="KW-0812">Transmembrane</keyword>
<evidence type="ECO:0000313" key="2">
    <source>
        <dbReference type="EMBL" id="SVD96436.1"/>
    </source>
</evidence>
<organism evidence="2">
    <name type="scientific">marine metagenome</name>
    <dbReference type="NCBI Taxonomy" id="408172"/>
    <lineage>
        <taxon>unclassified sequences</taxon>
        <taxon>metagenomes</taxon>
        <taxon>ecological metagenomes</taxon>
    </lineage>
</organism>
<sequence>MKEVKTFQQMHRDGLINRREFLAAMGALGVTAATAGSLLTSAGALASTPTRGGSVVFASNLHGPDDTLDPLLGTSTIDYTRSNTSRNGLIQVWTDMSLHG</sequence>
<proteinExistence type="predicted"/>
<keyword evidence="1" id="KW-1133">Transmembrane helix</keyword>
<gene>
    <name evidence="2" type="ORF">METZ01_LOCUS449290</name>
</gene>
<dbReference type="AlphaFoldDB" id="A0A382ZLI0"/>
<feature type="transmembrane region" description="Helical" evidence="1">
    <location>
        <begin position="21"/>
        <end position="46"/>
    </location>
</feature>
<dbReference type="PROSITE" id="PS51318">
    <property type="entry name" value="TAT"/>
    <property type="match status" value="1"/>
</dbReference>
<protein>
    <submittedName>
        <fullName evidence="2">Uncharacterized protein</fullName>
    </submittedName>
</protein>